<evidence type="ECO:0000313" key="2">
    <source>
        <dbReference type="Proteomes" id="UP000830401"/>
    </source>
</evidence>
<evidence type="ECO:0000313" key="1">
    <source>
        <dbReference type="EMBL" id="UOQ64804.1"/>
    </source>
</evidence>
<sequence>MAKKERPDAEISQDVDETSSVLDDMKVESLKNHMELQLLKHKAMELESERLTAKYGENHARVLKMRQRMGFNESLFPALRMQVDLTMRAKDESFDLDTWQVQGFVFDDNLNPLEGLQVALFLAKTENEKEEKQNWQAVTDVSGFYRINLGKEAIQQLNGRELLIQLVEARQIIYRSETLLTPFVGQIDLENITIERVGRKKGNEIKK</sequence>
<protein>
    <recommendedName>
        <fullName evidence="3">Carboxypeptidase regulatory-like domain-containing protein</fullName>
    </recommendedName>
</protein>
<keyword evidence="2" id="KW-1185">Reference proteome</keyword>
<proteinExistence type="predicted"/>
<dbReference type="Proteomes" id="UP000830401">
    <property type="component" value="Chromosome"/>
</dbReference>
<reference evidence="1" key="1">
    <citation type="submission" date="2022-04" db="EMBL/GenBank/DDBJ databases">
        <title>Hymenobacter sp. isolated from the air.</title>
        <authorList>
            <person name="Won M."/>
            <person name="Lee C.-M."/>
            <person name="Woen H.-Y."/>
            <person name="Kwon S.-W."/>
        </authorList>
    </citation>
    <scope>NUCLEOTIDE SEQUENCE</scope>
    <source>
        <strain evidence="1">5420S-77</strain>
    </source>
</reference>
<evidence type="ECO:0008006" key="3">
    <source>
        <dbReference type="Google" id="ProtNLM"/>
    </source>
</evidence>
<accession>A0ABY4G2B9</accession>
<gene>
    <name evidence="1" type="ORF">MUN86_14660</name>
</gene>
<organism evidence="1 2">
    <name type="scientific">Hymenobacter volaticus</name>
    <dbReference type="NCBI Taxonomy" id="2932254"/>
    <lineage>
        <taxon>Bacteria</taxon>
        <taxon>Pseudomonadati</taxon>
        <taxon>Bacteroidota</taxon>
        <taxon>Cytophagia</taxon>
        <taxon>Cytophagales</taxon>
        <taxon>Hymenobacteraceae</taxon>
        <taxon>Hymenobacter</taxon>
    </lineage>
</organism>
<dbReference type="EMBL" id="CP095061">
    <property type="protein sequence ID" value="UOQ64804.1"/>
    <property type="molecule type" value="Genomic_DNA"/>
</dbReference>
<name>A0ABY4G2B9_9BACT</name>
<dbReference type="RefSeq" id="WP_245118794.1">
    <property type="nucleotide sequence ID" value="NZ_CP095061.1"/>
</dbReference>